<organism evidence="4 5">
    <name type="scientific">Polarella glacialis</name>
    <name type="common">Dinoflagellate</name>
    <dbReference type="NCBI Taxonomy" id="89957"/>
    <lineage>
        <taxon>Eukaryota</taxon>
        <taxon>Sar</taxon>
        <taxon>Alveolata</taxon>
        <taxon>Dinophyceae</taxon>
        <taxon>Suessiales</taxon>
        <taxon>Suessiaceae</taxon>
        <taxon>Polarella</taxon>
    </lineage>
</organism>
<feature type="compositionally biased region" description="Low complexity" evidence="2">
    <location>
        <begin position="1183"/>
        <end position="1205"/>
    </location>
</feature>
<gene>
    <name evidence="4" type="ORF">PGLA2088_LOCUS12468</name>
</gene>
<reference evidence="4" key="1">
    <citation type="submission" date="2021-02" db="EMBL/GenBank/DDBJ databases">
        <authorList>
            <person name="Dougan E. K."/>
            <person name="Rhodes N."/>
            <person name="Thang M."/>
            <person name="Chan C."/>
        </authorList>
    </citation>
    <scope>NUCLEOTIDE SEQUENCE</scope>
</reference>
<feature type="compositionally biased region" description="Low complexity" evidence="2">
    <location>
        <begin position="1225"/>
        <end position="1248"/>
    </location>
</feature>
<name>A0A813IX52_POLGL</name>
<keyword evidence="1 3" id="KW-0732">Signal</keyword>
<feature type="region of interest" description="Disordered" evidence="2">
    <location>
        <begin position="1067"/>
        <end position="1205"/>
    </location>
</feature>
<dbReference type="InterPro" id="IPR028994">
    <property type="entry name" value="Integrin_alpha_N"/>
</dbReference>
<sequence length="1274" mass="135173">MSLAMSAAKNSMMWPVVLAFLLLFHPAEAETTTYENAGPAPSPTPSTTTTGDPSTTTTSEWWHYQLATDCLGTPYEQGFVKANTCIRTANRTSRTLATVGEHKFPYDPYTLNFLATGCPNRNVAEFVRAEWRSLYGSGGETAVLASMKEYCESVSLALKTPADQTLVKKRQHCCGNEPQCSVTCKVLDDFISNLQMTWTNSSNCRGAPSEVDVVEAGACYGDLSFPSTSIPERQLSVGGTTLVFGLSDYGALDCNTEPNKYQVFQTDVCAKDSPTESFRWTCSSPGGGMQKDDHHTFRKDDTWFTAYNAARAGSQQSGAPHFAFGDVDKDGFLDMVWCDENFEVRASQGTGDGFVNIPGSLLSLGAPASVSLADWNLDGFLDMLLCDYETGNLTYIPGVPQPPFFYQSWDFPGYGGEFLSQYGSSMKHVVAALSDWDNDGDIDMLVTMGIPEGEGSTRYDYTFGVFGYNSDGKWALDDKTYLNVSSLFSGAIMSTGVSMTVVDFDGDGNLDVLFVGAGKVVFAQKVWSPTTQSWVLSVPFPPPAALDGLSLPMYLSIAMVALPAGSGTANDLVVAEYSGNFTVYHRVFPSYAWKTSSYSTFDECLGNSPEQWCSKNLIGQSTAACCPAFCGTCGGDNCSFSEEEGVCCEAQVIARATCTDSSSTGCGMPVEATGSCEARSTIDAPGHSAAFGCGSSYYDFEHGDSTPFTAKDTGTPLNKKISGAYGIDDVLWSSMVRIVPSGQLLIHTANAQDNFGYQGQNSACAQMEDVAYLSVTILNASQSILVWVNITEMPNSLAEIHFNGTTGEVENTMLLAQGDPPKFNEGDVWYVRVEEGWVHLEMPDKGEEELSSWKWSLDGDNTRRLEEHSRRLEVAYDWLESGDDDASDGSSGYPSGDPSTTTTSTAGSGGGGGLTSITAAICLKEHLAAAKVTAVRIGCEDLSRNASFVNECTTSLWSWAGLAHCPVQLAGRQDSCSAFCAGNGRTCIKAMKSKGAQNCTRDLAGQCHQSMANCGCDQVNEEQICVCSSISPVAMSSTIQCASTADPCIVATTTATPPTQTTIATTIATTATTTGDPSYGSSGYPTTDDPSYGSSGYPTTDDPSYGSSGYPTTDDPSYGSSGYPTTDDPSYGSSGYPTTDDPSYGSSGYPTTDDPSYGSSGYPTTDDPSYGSSGYPSTDDDPSYGSSGYPSGDPTTNTTTTTTTMTTTSTTSTITKTTTTTTMIITTPPTTTSTTRTTTTPTTTASTTNKGCDAYGGGLLPSRANSTDCGPSNL</sequence>
<dbReference type="Pfam" id="PF13517">
    <property type="entry name" value="FG-GAP_3"/>
    <property type="match status" value="1"/>
</dbReference>
<feature type="compositionally biased region" description="Low complexity" evidence="2">
    <location>
        <begin position="45"/>
        <end position="57"/>
    </location>
</feature>
<feature type="region of interest" description="Disordered" evidence="2">
    <location>
        <begin position="1225"/>
        <end position="1252"/>
    </location>
</feature>
<feature type="compositionally biased region" description="Polar residues" evidence="2">
    <location>
        <begin position="1075"/>
        <end position="1174"/>
    </location>
</feature>
<accession>A0A813IX52</accession>
<dbReference type="AlphaFoldDB" id="A0A813IX52"/>
<protein>
    <submittedName>
        <fullName evidence="4">Uncharacterized protein</fullName>
    </submittedName>
</protein>
<feature type="region of interest" description="Disordered" evidence="2">
    <location>
        <begin position="883"/>
        <end position="910"/>
    </location>
</feature>
<dbReference type="SUPFAM" id="SSF69318">
    <property type="entry name" value="Integrin alpha N-terminal domain"/>
    <property type="match status" value="1"/>
</dbReference>
<evidence type="ECO:0000256" key="1">
    <source>
        <dbReference type="ARBA" id="ARBA00022729"/>
    </source>
</evidence>
<evidence type="ECO:0000256" key="2">
    <source>
        <dbReference type="SAM" id="MobiDB-lite"/>
    </source>
</evidence>
<feature type="region of interest" description="Disordered" evidence="2">
    <location>
        <begin position="33"/>
        <end position="57"/>
    </location>
</feature>
<feature type="compositionally biased region" description="Low complexity" evidence="2">
    <location>
        <begin position="888"/>
        <end position="906"/>
    </location>
</feature>
<dbReference type="Proteomes" id="UP000626109">
    <property type="component" value="Unassembled WGS sequence"/>
</dbReference>
<dbReference type="EMBL" id="CAJNNW010014689">
    <property type="protein sequence ID" value="CAE8656922.1"/>
    <property type="molecule type" value="Genomic_DNA"/>
</dbReference>
<comment type="caution">
    <text evidence="4">The sequence shown here is derived from an EMBL/GenBank/DDBJ whole genome shotgun (WGS) entry which is preliminary data.</text>
</comment>
<evidence type="ECO:0000313" key="4">
    <source>
        <dbReference type="EMBL" id="CAE8656922.1"/>
    </source>
</evidence>
<feature type="non-terminal residue" evidence="4">
    <location>
        <position position="1274"/>
    </location>
</feature>
<feature type="signal peptide" evidence="3">
    <location>
        <begin position="1"/>
        <end position="29"/>
    </location>
</feature>
<evidence type="ECO:0000313" key="5">
    <source>
        <dbReference type="Proteomes" id="UP000626109"/>
    </source>
</evidence>
<dbReference type="PANTHER" id="PTHR46580">
    <property type="entry name" value="SENSOR KINASE-RELATED"/>
    <property type="match status" value="1"/>
</dbReference>
<proteinExistence type="predicted"/>
<evidence type="ECO:0000256" key="3">
    <source>
        <dbReference type="SAM" id="SignalP"/>
    </source>
</evidence>
<feature type="chain" id="PRO_5032807494" evidence="3">
    <location>
        <begin position="30"/>
        <end position="1274"/>
    </location>
</feature>
<dbReference type="InterPro" id="IPR013517">
    <property type="entry name" value="FG-GAP"/>
</dbReference>